<protein>
    <submittedName>
        <fullName evidence="2">DUF3592 domain-containing protein</fullName>
    </submittedName>
</protein>
<keyword evidence="1" id="KW-1133">Transmembrane helix</keyword>
<dbReference type="Proteomes" id="UP001518140">
    <property type="component" value="Unassembled WGS sequence"/>
</dbReference>
<dbReference type="EMBL" id="JAAKZX010000112">
    <property type="protein sequence ID" value="NGO46018.1"/>
    <property type="molecule type" value="Genomic_DNA"/>
</dbReference>
<name>A0ABX0DVR5_9ACTN</name>
<keyword evidence="1" id="KW-0812">Transmembrane</keyword>
<evidence type="ECO:0000313" key="3">
    <source>
        <dbReference type="Proteomes" id="UP001518140"/>
    </source>
</evidence>
<accession>A0ABX0DVR5</accession>
<organism evidence="2 3">
    <name type="scientific">Streptomyces ureilyticus</name>
    <dbReference type="NCBI Taxonomy" id="1775131"/>
    <lineage>
        <taxon>Bacteria</taxon>
        <taxon>Bacillati</taxon>
        <taxon>Actinomycetota</taxon>
        <taxon>Actinomycetes</taxon>
        <taxon>Kitasatosporales</taxon>
        <taxon>Streptomycetaceae</taxon>
        <taxon>Streptomyces</taxon>
    </lineage>
</organism>
<gene>
    <name evidence="2" type="ORF">G6048_29070</name>
</gene>
<evidence type="ECO:0000313" key="2">
    <source>
        <dbReference type="EMBL" id="NGO46018.1"/>
    </source>
</evidence>
<keyword evidence="1" id="KW-0472">Membrane</keyword>
<sequence>MWWQVLLLIGLIVIGFGIRETALQRRLLREGIRTEGLVVRHRRHRVQKGDVFFAVVNFVDAQGISHEFEAKVSGVKGLPVGGQAPVLYLLGAPKTARVDDSRKRLESMGLPLVFGTVFTAAAIWMLYTGR</sequence>
<evidence type="ECO:0000256" key="1">
    <source>
        <dbReference type="SAM" id="Phobius"/>
    </source>
</evidence>
<proteinExistence type="predicted"/>
<feature type="transmembrane region" description="Helical" evidence="1">
    <location>
        <begin position="6"/>
        <end position="23"/>
    </location>
</feature>
<comment type="caution">
    <text evidence="2">The sequence shown here is derived from an EMBL/GenBank/DDBJ whole genome shotgun (WGS) entry which is preliminary data.</text>
</comment>
<keyword evidence="3" id="KW-1185">Reference proteome</keyword>
<feature type="transmembrane region" description="Helical" evidence="1">
    <location>
        <begin position="109"/>
        <end position="127"/>
    </location>
</feature>
<reference evidence="2 3" key="1">
    <citation type="submission" date="2020-02" db="EMBL/GenBank/DDBJ databases">
        <title>Whole-genome analyses of novel actinobacteria.</title>
        <authorList>
            <person name="Sahin N."/>
            <person name="Tokatli A."/>
        </authorList>
    </citation>
    <scope>NUCLEOTIDE SEQUENCE [LARGE SCALE GENOMIC DNA]</scope>
    <source>
        <strain evidence="2 3">YC419</strain>
    </source>
</reference>
<dbReference type="RefSeq" id="WP_165342563.1">
    <property type="nucleotide sequence ID" value="NZ_JAAKZX010000112.1"/>
</dbReference>